<gene>
    <name evidence="2" type="ORF">V8G54_022186</name>
</gene>
<evidence type="ECO:0000313" key="2">
    <source>
        <dbReference type="EMBL" id="WVZ08840.1"/>
    </source>
</evidence>
<organism evidence="2 3">
    <name type="scientific">Vigna mungo</name>
    <name type="common">Black gram</name>
    <name type="synonym">Phaseolus mungo</name>
    <dbReference type="NCBI Taxonomy" id="3915"/>
    <lineage>
        <taxon>Eukaryota</taxon>
        <taxon>Viridiplantae</taxon>
        <taxon>Streptophyta</taxon>
        <taxon>Embryophyta</taxon>
        <taxon>Tracheophyta</taxon>
        <taxon>Spermatophyta</taxon>
        <taxon>Magnoliopsida</taxon>
        <taxon>eudicotyledons</taxon>
        <taxon>Gunneridae</taxon>
        <taxon>Pentapetalae</taxon>
        <taxon>rosids</taxon>
        <taxon>fabids</taxon>
        <taxon>Fabales</taxon>
        <taxon>Fabaceae</taxon>
        <taxon>Papilionoideae</taxon>
        <taxon>50 kb inversion clade</taxon>
        <taxon>NPAAA clade</taxon>
        <taxon>indigoferoid/millettioid clade</taxon>
        <taxon>Phaseoleae</taxon>
        <taxon>Vigna</taxon>
    </lineage>
</organism>
<evidence type="ECO:0000313" key="3">
    <source>
        <dbReference type="Proteomes" id="UP001374535"/>
    </source>
</evidence>
<proteinExistence type="predicted"/>
<dbReference type="Proteomes" id="UP001374535">
    <property type="component" value="Chromosome 6"/>
</dbReference>
<feature type="region of interest" description="Disordered" evidence="1">
    <location>
        <begin position="23"/>
        <end position="61"/>
    </location>
</feature>
<keyword evidence="3" id="KW-1185">Reference proteome</keyword>
<dbReference type="EMBL" id="CP144695">
    <property type="protein sequence ID" value="WVZ08840.1"/>
    <property type="molecule type" value="Genomic_DNA"/>
</dbReference>
<name>A0AAQ3NFM5_VIGMU</name>
<protein>
    <submittedName>
        <fullName evidence="2">Uncharacterized protein</fullName>
    </submittedName>
</protein>
<accession>A0AAQ3NFM5</accession>
<dbReference type="AlphaFoldDB" id="A0AAQ3NFM5"/>
<reference evidence="2 3" key="1">
    <citation type="journal article" date="2023" name="Life. Sci Alliance">
        <title>Evolutionary insights into 3D genome organization and epigenetic landscape of Vigna mungo.</title>
        <authorList>
            <person name="Junaid A."/>
            <person name="Singh B."/>
            <person name="Bhatia S."/>
        </authorList>
    </citation>
    <scope>NUCLEOTIDE SEQUENCE [LARGE SCALE GENOMIC DNA]</scope>
    <source>
        <strain evidence="2">Urdbean</strain>
    </source>
</reference>
<sequence length="171" mass="18845">MHSIKHFPRHPHFSTLGISIHQSIPNTHTPLKPPLDHQPMNPFSRTPPPHPRTRRKNTPHKHGIHESLILRFRIPTVLSQQLLKEANGFLGAVVSDVACNHGRPRNDVSAGNFVEKVAREVREAAFGVHVDERGGDEEVVAEPKCERLLVGLRAGAEVGECGTGLDGAWEG</sequence>
<feature type="compositionally biased region" description="Basic residues" evidence="1">
    <location>
        <begin position="51"/>
        <end position="61"/>
    </location>
</feature>
<evidence type="ECO:0000256" key="1">
    <source>
        <dbReference type="SAM" id="MobiDB-lite"/>
    </source>
</evidence>